<proteinExistence type="predicted"/>
<comment type="caution">
    <text evidence="1">The sequence shown here is derived from an EMBL/GenBank/DDBJ whole genome shotgun (WGS) entry which is preliminary data.</text>
</comment>
<reference evidence="1 2" key="1">
    <citation type="journal article" date="2019" name="Commun. Biol.">
        <title>The bagworm genome reveals a unique fibroin gene that provides high tensile strength.</title>
        <authorList>
            <person name="Kono N."/>
            <person name="Nakamura H."/>
            <person name="Ohtoshi R."/>
            <person name="Tomita M."/>
            <person name="Numata K."/>
            <person name="Arakawa K."/>
        </authorList>
    </citation>
    <scope>NUCLEOTIDE SEQUENCE [LARGE SCALE GENOMIC DNA]</scope>
</reference>
<dbReference type="EMBL" id="BGZK01000164">
    <property type="protein sequence ID" value="GBP24689.1"/>
    <property type="molecule type" value="Genomic_DNA"/>
</dbReference>
<evidence type="ECO:0000313" key="1">
    <source>
        <dbReference type="EMBL" id="GBP24689.1"/>
    </source>
</evidence>
<gene>
    <name evidence="1" type="ORF">EVAR_15895_1</name>
</gene>
<dbReference type="Proteomes" id="UP000299102">
    <property type="component" value="Unassembled WGS sequence"/>
</dbReference>
<protein>
    <submittedName>
        <fullName evidence="1">Uncharacterized protein</fullName>
    </submittedName>
</protein>
<name>A0A4C1UED3_EUMVA</name>
<dbReference type="AlphaFoldDB" id="A0A4C1UED3"/>
<keyword evidence="2" id="KW-1185">Reference proteome</keyword>
<accession>A0A4C1UED3</accession>
<sequence length="368" mass="40783">MAEESEPPEISLVERRVMAEAATSPLYSVYTTSAPPPAKFSDVVGGQHGPVPAAIAAQLHSQIPVYQTRFGVPTTYEVSAPVPSQLAYSEHKMYIDAQSNPMQYTESQGVPVAAPKPLVRLAVRYPQQVYAGQPQQQPIIYVPQQVVYQQGHNVPHLQPALQYPQAVAQLPQAHYNQQPVEYIRSQVQPQVFVQQPQSGVEYAQKTEVSDAPKYAVQAAPKEVRIASENVQEKQIQNTKPSGAVSYVSFTQNPVPAQQAPTPRPYNTKVETLQAPNSIPQVHKPGFAPLILVRVPTPRYYSQPQLLQSAPVPQVHNPNQHPQQYYQPQRVVLQNTPYHPQQPLAVAPTFPPIQYFGKFAPQIFGPGQH</sequence>
<dbReference type="OrthoDB" id="7485528at2759"/>
<evidence type="ECO:0000313" key="2">
    <source>
        <dbReference type="Proteomes" id="UP000299102"/>
    </source>
</evidence>
<organism evidence="1 2">
    <name type="scientific">Eumeta variegata</name>
    <name type="common">Bagworm moth</name>
    <name type="synonym">Eumeta japonica</name>
    <dbReference type="NCBI Taxonomy" id="151549"/>
    <lineage>
        <taxon>Eukaryota</taxon>
        <taxon>Metazoa</taxon>
        <taxon>Ecdysozoa</taxon>
        <taxon>Arthropoda</taxon>
        <taxon>Hexapoda</taxon>
        <taxon>Insecta</taxon>
        <taxon>Pterygota</taxon>
        <taxon>Neoptera</taxon>
        <taxon>Endopterygota</taxon>
        <taxon>Lepidoptera</taxon>
        <taxon>Glossata</taxon>
        <taxon>Ditrysia</taxon>
        <taxon>Tineoidea</taxon>
        <taxon>Psychidae</taxon>
        <taxon>Oiketicinae</taxon>
        <taxon>Eumeta</taxon>
    </lineage>
</organism>